<gene>
    <name evidence="2" type="ORF">H9865_04855</name>
</gene>
<name>A0A9D1V3I9_9FIRM</name>
<reference evidence="2" key="2">
    <citation type="submission" date="2021-04" db="EMBL/GenBank/DDBJ databases">
        <authorList>
            <person name="Gilroy R."/>
        </authorList>
    </citation>
    <scope>NUCLEOTIDE SEQUENCE</scope>
    <source>
        <strain evidence="2">2239</strain>
    </source>
</reference>
<organism evidence="2 3">
    <name type="scientific">Candidatus Allofournierella pullicola</name>
    <dbReference type="NCBI Taxonomy" id="2838596"/>
    <lineage>
        <taxon>Bacteria</taxon>
        <taxon>Bacillati</taxon>
        <taxon>Bacillota</taxon>
        <taxon>Clostridia</taxon>
        <taxon>Eubacteriales</taxon>
        <taxon>Oscillospiraceae</taxon>
        <taxon>Allofournierella</taxon>
    </lineage>
</organism>
<dbReference type="AlphaFoldDB" id="A0A9D1V3I9"/>
<keyword evidence="1" id="KW-1133">Transmembrane helix</keyword>
<comment type="caution">
    <text evidence="2">The sequence shown here is derived from an EMBL/GenBank/DDBJ whole genome shotgun (WGS) entry which is preliminary data.</text>
</comment>
<keyword evidence="1" id="KW-0472">Membrane</keyword>
<evidence type="ECO:0000313" key="2">
    <source>
        <dbReference type="EMBL" id="HIX05420.1"/>
    </source>
</evidence>
<protein>
    <recommendedName>
        <fullName evidence="4">HlyD family secretion protein</fullName>
    </recommendedName>
</protein>
<feature type="transmembrane region" description="Helical" evidence="1">
    <location>
        <begin position="6"/>
        <end position="29"/>
    </location>
</feature>
<evidence type="ECO:0008006" key="4">
    <source>
        <dbReference type="Google" id="ProtNLM"/>
    </source>
</evidence>
<evidence type="ECO:0000256" key="1">
    <source>
        <dbReference type="SAM" id="Phobius"/>
    </source>
</evidence>
<reference evidence="2" key="1">
    <citation type="journal article" date="2021" name="PeerJ">
        <title>Extensive microbial diversity within the chicken gut microbiome revealed by metagenomics and culture.</title>
        <authorList>
            <person name="Gilroy R."/>
            <person name="Ravi A."/>
            <person name="Getino M."/>
            <person name="Pursley I."/>
            <person name="Horton D.L."/>
            <person name="Alikhan N.F."/>
            <person name="Baker D."/>
            <person name="Gharbi K."/>
            <person name="Hall N."/>
            <person name="Watson M."/>
            <person name="Adriaenssens E.M."/>
            <person name="Foster-Nyarko E."/>
            <person name="Jarju S."/>
            <person name="Secka A."/>
            <person name="Antonio M."/>
            <person name="Oren A."/>
            <person name="Chaudhuri R.R."/>
            <person name="La Ragione R."/>
            <person name="Hildebrand F."/>
            <person name="Pallen M.J."/>
        </authorList>
    </citation>
    <scope>NUCLEOTIDE SEQUENCE</scope>
    <source>
        <strain evidence="2">2239</strain>
    </source>
</reference>
<sequence>MKGSVVKYGIIAALGLAAAYLAVQIFTVIDRPYRTETAILYDMSDSLSCGGYLVFEQSEVPGEGQMGYLVSNGERVATGTQVAEIYSDPSQARARTALTELEAQLELLERSENTVGTDVDILLTQRQSALYDLLDSLDRQAYSEVASKSNDYLLALNRLQITTGATRDFSAAKELIAQEQAVQQANLGSPAAVTVSTGGYFVAADAAEMLRFSKDELDQMSAVEMVDALQEGAGVGEVSGAGKLVTDYKWYFYGVCTEEESEKFEGVSSVNISFPGAAEKVLPATVESVTVDEASGLAKFVLSCEYVGADVLSLASATARIDFESFKGVRVSTKALNIVNGEKGVYVKYGNLARFRKITVLYQDDEYILVPEGGKVGTDNEVRLFDEVIVEGTDLYDGKIL</sequence>
<accession>A0A9D1V3I9</accession>
<keyword evidence="1" id="KW-0812">Transmembrane</keyword>
<evidence type="ECO:0000313" key="3">
    <source>
        <dbReference type="Proteomes" id="UP000824193"/>
    </source>
</evidence>
<proteinExistence type="predicted"/>
<dbReference type="Proteomes" id="UP000824193">
    <property type="component" value="Unassembled WGS sequence"/>
</dbReference>
<dbReference type="EMBL" id="DXFW01000012">
    <property type="protein sequence ID" value="HIX05420.1"/>
    <property type="molecule type" value="Genomic_DNA"/>
</dbReference>